<evidence type="ECO:0000256" key="1">
    <source>
        <dbReference type="SAM" id="MobiDB-lite"/>
    </source>
</evidence>
<sequence length="39" mass="4026">MAFLITFPGLEAPGPAEAGSRDNPGDVPAEFIRAALPTQ</sequence>
<dbReference type="AlphaFoldDB" id="A0A0W8F4Y4"/>
<accession>A0A0W8F4Y4</accession>
<gene>
    <name evidence="2" type="ORF">ASZ90_014831</name>
</gene>
<name>A0A0W8F4Y4_9ZZZZ</name>
<reference evidence="2" key="1">
    <citation type="journal article" date="2015" name="Proc. Natl. Acad. Sci. U.S.A.">
        <title>Networks of energetic and metabolic interactions define dynamics in microbial communities.</title>
        <authorList>
            <person name="Embree M."/>
            <person name="Liu J.K."/>
            <person name="Al-Bassam M.M."/>
            <person name="Zengler K."/>
        </authorList>
    </citation>
    <scope>NUCLEOTIDE SEQUENCE</scope>
</reference>
<evidence type="ECO:0000313" key="2">
    <source>
        <dbReference type="EMBL" id="KUG15475.1"/>
    </source>
</evidence>
<organism evidence="2">
    <name type="scientific">hydrocarbon metagenome</name>
    <dbReference type="NCBI Taxonomy" id="938273"/>
    <lineage>
        <taxon>unclassified sequences</taxon>
        <taxon>metagenomes</taxon>
        <taxon>ecological metagenomes</taxon>
    </lineage>
</organism>
<proteinExistence type="predicted"/>
<protein>
    <submittedName>
        <fullName evidence="2">Uncharacterized protein</fullName>
    </submittedName>
</protein>
<comment type="caution">
    <text evidence="2">The sequence shown here is derived from an EMBL/GenBank/DDBJ whole genome shotgun (WGS) entry which is preliminary data.</text>
</comment>
<feature type="region of interest" description="Disordered" evidence="1">
    <location>
        <begin position="1"/>
        <end position="28"/>
    </location>
</feature>
<dbReference type="EMBL" id="LNQE01001553">
    <property type="protein sequence ID" value="KUG15475.1"/>
    <property type="molecule type" value="Genomic_DNA"/>
</dbReference>